<organism evidence="2 3">
    <name type="scientific">Lepidopterella palustris CBS 459.81</name>
    <dbReference type="NCBI Taxonomy" id="1314670"/>
    <lineage>
        <taxon>Eukaryota</taxon>
        <taxon>Fungi</taxon>
        <taxon>Dikarya</taxon>
        <taxon>Ascomycota</taxon>
        <taxon>Pezizomycotina</taxon>
        <taxon>Dothideomycetes</taxon>
        <taxon>Pleosporomycetidae</taxon>
        <taxon>Mytilinidiales</taxon>
        <taxon>Argynnaceae</taxon>
        <taxon>Lepidopterella</taxon>
    </lineage>
</organism>
<name>A0A8E2E171_9PEZI</name>
<evidence type="ECO:0000256" key="1">
    <source>
        <dbReference type="SAM" id="MobiDB-lite"/>
    </source>
</evidence>
<dbReference type="AlphaFoldDB" id="A0A8E2E171"/>
<gene>
    <name evidence="2" type="ORF">K432DRAFT_446804</name>
</gene>
<dbReference type="Proteomes" id="UP000250266">
    <property type="component" value="Unassembled WGS sequence"/>
</dbReference>
<evidence type="ECO:0000313" key="2">
    <source>
        <dbReference type="EMBL" id="OCK75298.1"/>
    </source>
</evidence>
<protein>
    <submittedName>
        <fullName evidence="2">Uncharacterized protein</fullName>
    </submittedName>
</protein>
<sequence>MIRSESDLIVPEIELRPFFEEADLFPSNSAPSSLSATTLPTGNSWGDSWIGLPDNLSEMPIPEPFTVSFEAREEFKAEMCKVKLYDPEHPLVNIVVGTSAIDTALTSYVDQLIELGAQFASNELSNVQAENPASGTSGASSEGNQTTKAQPANTTNVSMSSGWVVGLFFLAGIAATSRPQTMFSLDAFSPTSEQTQPCLNNCAQLPNPFAYLLPSTPPQPNLAAALARPRASRMASESGDEGTKRNWEATLSRITQKYEVHKARKGKAAVPPPPHLVVQVDSDSDSGGGVALSSDECGSSPEEIDEKGGWAQQPNWEKIRRVDFRFNEPHIGYVNLERFLHAIPFAPMGRTKVSFVDRAFRTAAAVFDEHLFATGVVVLKRFLECLSSDSKGFTTVEKVETAFCMVAREVKGKYDTDDMWSRR</sequence>
<feature type="region of interest" description="Disordered" evidence="1">
    <location>
        <begin position="127"/>
        <end position="155"/>
    </location>
</feature>
<evidence type="ECO:0000313" key="3">
    <source>
        <dbReference type="Proteomes" id="UP000250266"/>
    </source>
</evidence>
<reference evidence="2 3" key="1">
    <citation type="journal article" date="2016" name="Nat. Commun.">
        <title>Ectomycorrhizal ecology is imprinted in the genome of the dominant symbiotic fungus Cenococcum geophilum.</title>
        <authorList>
            <consortium name="DOE Joint Genome Institute"/>
            <person name="Peter M."/>
            <person name="Kohler A."/>
            <person name="Ohm R.A."/>
            <person name="Kuo A."/>
            <person name="Krutzmann J."/>
            <person name="Morin E."/>
            <person name="Arend M."/>
            <person name="Barry K.W."/>
            <person name="Binder M."/>
            <person name="Choi C."/>
            <person name="Clum A."/>
            <person name="Copeland A."/>
            <person name="Grisel N."/>
            <person name="Haridas S."/>
            <person name="Kipfer T."/>
            <person name="LaButti K."/>
            <person name="Lindquist E."/>
            <person name="Lipzen A."/>
            <person name="Maire R."/>
            <person name="Meier B."/>
            <person name="Mihaltcheva S."/>
            <person name="Molinier V."/>
            <person name="Murat C."/>
            <person name="Poggeler S."/>
            <person name="Quandt C.A."/>
            <person name="Sperisen C."/>
            <person name="Tritt A."/>
            <person name="Tisserant E."/>
            <person name="Crous P.W."/>
            <person name="Henrissat B."/>
            <person name="Nehls U."/>
            <person name="Egli S."/>
            <person name="Spatafora J.W."/>
            <person name="Grigoriev I.V."/>
            <person name="Martin F.M."/>
        </authorList>
    </citation>
    <scope>NUCLEOTIDE SEQUENCE [LARGE SCALE GENOMIC DNA]</scope>
    <source>
        <strain evidence="2 3">CBS 459.81</strain>
    </source>
</reference>
<keyword evidence="3" id="KW-1185">Reference proteome</keyword>
<accession>A0A8E2E171</accession>
<proteinExistence type="predicted"/>
<dbReference type="EMBL" id="KV745336">
    <property type="protein sequence ID" value="OCK75298.1"/>
    <property type="molecule type" value="Genomic_DNA"/>
</dbReference>
<dbReference type="OrthoDB" id="10661147at2759"/>
<feature type="region of interest" description="Disordered" evidence="1">
    <location>
        <begin position="281"/>
        <end position="310"/>
    </location>
</feature>